<keyword evidence="3" id="KW-1185">Reference proteome</keyword>
<accession>A0A8K0CFQ9</accession>
<evidence type="ECO:0000313" key="2">
    <source>
        <dbReference type="EMBL" id="KAF2886494.1"/>
    </source>
</evidence>
<dbReference type="EMBL" id="VTPC01087487">
    <property type="protein sequence ID" value="KAF2886494.1"/>
    <property type="molecule type" value="Genomic_DNA"/>
</dbReference>
<proteinExistence type="predicted"/>
<comment type="caution">
    <text evidence="2">The sequence shown here is derived from an EMBL/GenBank/DDBJ whole genome shotgun (WGS) entry which is preliminary data.</text>
</comment>
<reference evidence="2" key="1">
    <citation type="submission" date="2019-08" db="EMBL/GenBank/DDBJ databases">
        <title>The genome of the North American firefly Photinus pyralis.</title>
        <authorList>
            <consortium name="Photinus pyralis genome working group"/>
            <person name="Fallon T.R."/>
            <person name="Sander Lower S.E."/>
            <person name="Weng J.-K."/>
        </authorList>
    </citation>
    <scope>NUCLEOTIDE SEQUENCE</scope>
    <source>
        <strain evidence="2">TRF0915ILg1</strain>
        <tissue evidence="2">Whole body</tissue>
    </source>
</reference>
<protein>
    <submittedName>
        <fullName evidence="2">Uncharacterized protein</fullName>
    </submittedName>
</protein>
<feature type="region of interest" description="Disordered" evidence="1">
    <location>
        <begin position="87"/>
        <end position="152"/>
    </location>
</feature>
<organism evidence="2 3">
    <name type="scientific">Ignelater luminosus</name>
    <name type="common">Cucubano</name>
    <name type="synonym">Pyrophorus luminosus</name>
    <dbReference type="NCBI Taxonomy" id="2038154"/>
    <lineage>
        <taxon>Eukaryota</taxon>
        <taxon>Metazoa</taxon>
        <taxon>Ecdysozoa</taxon>
        <taxon>Arthropoda</taxon>
        <taxon>Hexapoda</taxon>
        <taxon>Insecta</taxon>
        <taxon>Pterygota</taxon>
        <taxon>Neoptera</taxon>
        <taxon>Endopterygota</taxon>
        <taxon>Coleoptera</taxon>
        <taxon>Polyphaga</taxon>
        <taxon>Elateriformia</taxon>
        <taxon>Elateroidea</taxon>
        <taxon>Elateridae</taxon>
        <taxon>Agrypninae</taxon>
        <taxon>Pyrophorini</taxon>
        <taxon>Ignelater</taxon>
    </lineage>
</organism>
<feature type="compositionally biased region" description="Polar residues" evidence="1">
    <location>
        <begin position="94"/>
        <end position="110"/>
    </location>
</feature>
<gene>
    <name evidence="2" type="ORF">ILUMI_19679</name>
</gene>
<name>A0A8K0CFQ9_IGNLU</name>
<dbReference type="Proteomes" id="UP000801492">
    <property type="component" value="Unassembled WGS sequence"/>
</dbReference>
<dbReference type="AlphaFoldDB" id="A0A8K0CFQ9"/>
<evidence type="ECO:0000256" key="1">
    <source>
        <dbReference type="SAM" id="MobiDB-lite"/>
    </source>
</evidence>
<evidence type="ECO:0000313" key="3">
    <source>
        <dbReference type="Proteomes" id="UP000801492"/>
    </source>
</evidence>
<sequence>MVRTYLWKTQEIDEQKTKDTVIDILQNTQSGEKVQAIWLLIDSDLSVMERFHFRAHAVYNLDESGVTTVLRVQTVIAQRGRKQIAASGCPLESGTPQNASRAGPSSSTKTFDPLLPSTKDTAVAVYSPDDMRPLPKAVPKHLAHQVEEEDDL</sequence>